<evidence type="ECO:0000313" key="1">
    <source>
        <dbReference type="EMBL" id="QHD55939.1"/>
    </source>
</evidence>
<sequence length="48" mass="5648">MCDHENRSWLAGRGYQAKWRCKDCGSRVRGGYDHDEGRFIEFRGGTWP</sequence>
<accession>A0A6B9PAE4</accession>
<name>A0A6B9PAE4_9CAUD</name>
<dbReference type="GeneID" id="43578438"/>
<reference evidence="1 2" key="1">
    <citation type="journal article" date="2004" name="J. Bacteriol.">
        <title>Haloviruses HF1 and HF2: evidence for a recent and large recombination event.</title>
        <authorList>
            <person name="Tang S.L."/>
            <person name="Nuttall S."/>
            <person name="Dyall-Smith M."/>
        </authorList>
    </citation>
    <scope>NUCLEOTIDE SEQUENCE [LARGE SCALE GENOMIC DNA]</scope>
</reference>
<keyword evidence="2" id="KW-1185">Reference proteome</keyword>
<proteinExistence type="predicted"/>
<dbReference type="EMBL" id="AY190604">
    <property type="protein sequence ID" value="QHD55939.1"/>
    <property type="molecule type" value="Genomic_DNA"/>
</dbReference>
<evidence type="ECO:0000313" key="2">
    <source>
        <dbReference type="Proteomes" id="UP000001309"/>
    </source>
</evidence>
<protein>
    <submittedName>
        <fullName evidence="1">CxxC motif protein</fullName>
    </submittedName>
</protein>
<dbReference type="RefSeq" id="YP_009725274.1">
    <property type="nucleotide sequence ID" value="NC_004927.2"/>
</dbReference>
<dbReference type="KEGG" id="vg:43578438"/>
<organism evidence="1 2">
    <name type="scientific">Halophage HF1</name>
    <dbReference type="NCBI Taxonomy" id="2847106"/>
    <lineage>
        <taxon>Viruses</taxon>
        <taxon>Duplodnaviria</taxon>
        <taxon>Heunggongvirae</taxon>
        <taxon>Uroviricota</taxon>
        <taxon>Caudoviricetes</taxon>
        <taxon>Thumleimavirales</taxon>
        <taxon>Hafunaviridae</taxon>
        <taxon>Haloferacalesvirus</taxon>
        <taxon>Haloferacalesvirus moolapense</taxon>
        <taxon>Haloferacalesvirus HF1</taxon>
    </lineage>
</organism>
<dbReference type="Proteomes" id="UP000001309">
    <property type="component" value="Segment"/>
</dbReference>
<gene>
    <name evidence="1" type="ORF">HfxHF1_090</name>
</gene>